<dbReference type="InterPro" id="IPR003313">
    <property type="entry name" value="AraC-bd"/>
</dbReference>
<dbReference type="InterPro" id="IPR037923">
    <property type="entry name" value="HTH-like"/>
</dbReference>
<name>A0ABY5SDE2_9BACL</name>
<evidence type="ECO:0000256" key="2">
    <source>
        <dbReference type="ARBA" id="ARBA00023125"/>
    </source>
</evidence>
<dbReference type="PROSITE" id="PS00041">
    <property type="entry name" value="HTH_ARAC_FAMILY_1"/>
    <property type="match status" value="1"/>
</dbReference>
<evidence type="ECO:0000313" key="5">
    <source>
        <dbReference type="EMBL" id="UVI31971.1"/>
    </source>
</evidence>
<dbReference type="Gene3D" id="1.10.10.60">
    <property type="entry name" value="Homeodomain-like"/>
    <property type="match status" value="2"/>
</dbReference>
<dbReference type="InterPro" id="IPR014710">
    <property type="entry name" value="RmlC-like_jellyroll"/>
</dbReference>
<evidence type="ECO:0000259" key="4">
    <source>
        <dbReference type="PROSITE" id="PS01124"/>
    </source>
</evidence>
<dbReference type="InterPro" id="IPR018062">
    <property type="entry name" value="HTH_AraC-typ_CS"/>
</dbReference>
<dbReference type="SMART" id="SM00342">
    <property type="entry name" value="HTH_ARAC"/>
    <property type="match status" value="1"/>
</dbReference>
<evidence type="ECO:0000256" key="1">
    <source>
        <dbReference type="ARBA" id="ARBA00023015"/>
    </source>
</evidence>
<proteinExistence type="predicted"/>
<sequence length="271" mass="30750">MLLNQVTIPFETVASAAAGSIVYPPGGRFGPRIQQDVQLVMLYTGEMIVTIDGQELRVQPGHVVLLKPGHEESFIFSRTEETWHRWIAVHAPALASSVMESLYALPPYLPLTEEMNRLTDLMLHLQRQAMPADPVLRSLGLTALHLYPTESTKAFLQKEKHPAIYAALAWMHEHYAEDVTLKEIADHACLSSEHLVRLFKQFEQTTPIHYLWQYRVERSIELLTNTGLNVTEIAHRCGFKTSHHLARLIKQSTGRTASEIRQLSWSGLRKA</sequence>
<keyword evidence="6" id="KW-1185">Reference proteome</keyword>
<dbReference type="InterPro" id="IPR018060">
    <property type="entry name" value="HTH_AraC"/>
</dbReference>
<dbReference type="RefSeq" id="WP_258388031.1">
    <property type="nucleotide sequence ID" value="NZ_CP091430.1"/>
</dbReference>
<dbReference type="EMBL" id="CP091430">
    <property type="protein sequence ID" value="UVI31971.1"/>
    <property type="molecule type" value="Genomic_DNA"/>
</dbReference>
<gene>
    <name evidence="5" type="ORF">L1F29_09205</name>
</gene>
<evidence type="ECO:0000313" key="6">
    <source>
        <dbReference type="Proteomes" id="UP001057877"/>
    </source>
</evidence>
<keyword evidence="3" id="KW-0804">Transcription</keyword>
<dbReference type="Pfam" id="PF12833">
    <property type="entry name" value="HTH_18"/>
    <property type="match status" value="1"/>
</dbReference>
<dbReference type="PANTHER" id="PTHR43280:SF2">
    <property type="entry name" value="HTH-TYPE TRANSCRIPTIONAL REGULATOR EXSA"/>
    <property type="match status" value="1"/>
</dbReference>
<reference evidence="5" key="1">
    <citation type="submission" date="2022-01" db="EMBL/GenBank/DDBJ databases">
        <title>Paenibacillus spongiae sp. nov., isolated from marine sponge.</title>
        <authorList>
            <person name="Li Z."/>
            <person name="Zhang M."/>
        </authorList>
    </citation>
    <scope>NUCLEOTIDE SEQUENCE</scope>
    <source>
        <strain evidence="5">PHS-Z3</strain>
    </source>
</reference>
<evidence type="ECO:0000256" key="3">
    <source>
        <dbReference type="ARBA" id="ARBA00023163"/>
    </source>
</evidence>
<accession>A0ABY5SDE2</accession>
<organism evidence="5 6">
    <name type="scientific">Paenibacillus spongiae</name>
    <dbReference type="NCBI Taxonomy" id="2909671"/>
    <lineage>
        <taxon>Bacteria</taxon>
        <taxon>Bacillati</taxon>
        <taxon>Bacillota</taxon>
        <taxon>Bacilli</taxon>
        <taxon>Bacillales</taxon>
        <taxon>Paenibacillaceae</taxon>
        <taxon>Paenibacillus</taxon>
    </lineage>
</organism>
<dbReference type="Pfam" id="PF02311">
    <property type="entry name" value="AraC_binding"/>
    <property type="match status" value="1"/>
</dbReference>
<dbReference type="Gene3D" id="2.60.120.10">
    <property type="entry name" value="Jelly Rolls"/>
    <property type="match status" value="1"/>
</dbReference>
<dbReference type="PROSITE" id="PS01124">
    <property type="entry name" value="HTH_ARAC_FAMILY_2"/>
    <property type="match status" value="1"/>
</dbReference>
<dbReference type="Proteomes" id="UP001057877">
    <property type="component" value="Chromosome"/>
</dbReference>
<dbReference type="InterPro" id="IPR009057">
    <property type="entry name" value="Homeodomain-like_sf"/>
</dbReference>
<keyword evidence="2" id="KW-0238">DNA-binding</keyword>
<keyword evidence="1" id="KW-0805">Transcription regulation</keyword>
<dbReference type="PANTHER" id="PTHR43280">
    <property type="entry name" value="ARAC-FAMILY TRANSCRIPTIONAL REGULATOR"/>
    <property type="match status" value="1"/>
</dbReference>
<dbReference type="SUPFAM" id="SSF46689">
    <property type="entry name" value="Homeodomain-like"/>
    <property type="match status" value="2"/>
</dbReference>
<feature type="domain" description="HTH araC/xylS-type" evidence="4">
    <location>
        <begin position="165"/>
        <end position="263"/>
    </location>
</feature>
<dbReference type="SUPFAM" id="SSF51215">
    <property type="entry name" value="Regulatory protein AraC"/>
    <property type="match status" value="1"/>
</dbReference>
<protein>
    <submittedName>
        <fullName evidence="5">AraC family transcriptional regulator</fullName>
    </submittedName>
</protein>